<reference evidence="14 15" key="1">
    <citation type="submission" date="2020-11" db="EMBL/GenBank/DDBJ databases">
        <title>Actinomyces sp. ZJ750.</title>
        <authorList>
            <person name="Zhou J."/>
        </authorList>
    </citation>
    <scope>NUCLEOTIDE SEQUENCE [LARGE SCALE GENOMIC DNA]</scope>
    <source>
        <strain evidence="14 15">ZJ750</strain>
    </source>
</reference>
<dbReference type="InterPro" id="IPR008143">
    <property type="entry name" value="Ala_DH/PNT_CS2"/>
</dbReference>
<evidence type="ECO:0000256" key="8">
    <source>
        <dbReference type="PIRNR" id="PIRNR000183"/>
    </source>
</evidence>
<dbReference type="Pfam" id="PF01262">
    <property type="entry name" value="AlaDh_PNT_C"/>
    <property type="match status" value="1"/>
</dbReference>
<feature type="active site" description="Proton donor/acceptor" evidence="9">
    <location>
        <position position="270"/>
    </location>
</feature>
<feature type="binding site" evidence="11">
    <location>
        <begin position="267"/>
        <end position="270"/>
    </location>
    <ligand>
        <name>NAD(+)</name>
        <dbReference type="ChEBI" id="CHEBI:57540"/>
    </ligand>
</feature>
<evidence type="ECO:0000256" key="10">
    <source>
        <dbReference type="PIRSR" id="PIRSR000183-2"/>
    </source>
</evidence>
<evidence type="ECO:0000256" key="4">
    <source>
        <dbReference type="ARBA" id="ARBA00023002"/>
    </source>
</evidence>
<protein>
    <recommendedName>
        <fullName evidence="7 8">Alanine dehydrogenase</fullName>
        <ecNumber evidence="3 8">1.4.1.1</ecNumber>
    </recommendedName>
</protein>
<evidence type="ECO:0000256" key="1">
    <source>
        <dbReference type="ARBA" id="ARBA00005206"/>
    </source>
</evidence>
<dbReference type="Gene3D" id="3.40.50.720">
    <property type="entry name" value="NAD(P)-binding Rossmann-like Domain"/>
    <property type="match status" value="2"/>
</dbReference>
<evidence type="ECO:0000256" key="9">
    <source>
        <dbReference type="PIRSR" id="PIRSR000183-1"/>
    </source>
</evidence>
<evidence type="ECO:0000313" key="15">
    <source>
        <dbReference type="Proteomes" id="UP000594637"/>
    </source>
</evidence>
<dbReference type="SMART" id="SM01002">
    <property type="entry name" value="AlaDh_PNT_C"/>
    <property type="match status" value="1"/>
</dbReference>
<comment type="similarity">
    <text evidence="2 8">Belongs to the AlaDH/PNT family.</text>
</comment>
<feature type="binding site" evidence="11">
    <location>
        <position position="203"/>
    </location>
    <ligand>
        <name>NAD(+)</name>
        <dbReference type="ChEBI" id="CHEBI:57540"/>
    </ligand>
</feature>
<dbReference type="InterPro" id="IPR036291">
    <property type="entry name" value="NAD(P)-bd_dom_sf"/>
</dbReference>
<feature type="domain" description="Alanine dehydrogenase/pyridine nucleotide transhydrogenase N-terminal" evidence="13">
    <location>
        <begin position="4"/>
        <end position="137"/>
    </location>
</feature>
<feature type="active site" description="Proton donor/acceptor" evidence="9">
    <location>
        <position position="96"/>
    </location>
</feature>
<dbReference type="AlphaFoldDB" id="A0A7T0LLF9"/>
<keyword evidence="5 8" id="KW-0520">NAD</keyword>
<feature type="binding site" evidence="11">
    <location>
        <begin position="298"/>
        <end position="301"/>
    </location>
    <ligand>
        <name>NAD(+)</name>
        <dbReference type="ChEBI" id="CHEBI:57540"/>
    </ligand>
</feature>
<keyword evidence="15" id="KW-1185">Reference proteome</keyword>
<dbReference type="EC" id="1.4.1.1" evidence="3 8"/>
<dbReference type="SMART" id="SM01003">
    <property type="entry name" value="AlaDh_PNT_N"/>
    <property type="match status" value="1"/>
</dbReference>
<feature type="binding site" evidence="10">
    <location>
        <position position="75"/>
    </location>
    <ligand>
        <name>substrate</name>
    </ligand>
</feature>
<feature type="binding site" evidence="11">
    <location>
        <position position="279"/>
    </location>
    <ligand>
        <name>NAD(+)</name>
        <dbReference type="ChEBI" id="CHEBI:57540"/>
    </ligand>
</feature>
<feature type="binding site" evidence="11">
    <location>
        <position position="134"/>
    </location>
    <ligand>
        <name>NAD(+)</name>
        <dbReference type="ChEBI" id="CHEBI:57540"/>
    </ligand>
</feature>
<dbReference type="UniPathway" id="UPA00527">
    <property type="reaction ID" value="UER00585"/>
</dbReference>
<dbReference type="Pfam" id="PF05222">
    <property type="entry name" value="AlaDh_PNT_N"/>
    <property type="match status" value="1"/>
</dbReference>
<name>A0A7T0LLF9_9ACTO</name>
<dbReference type="CDD" id="cd05305">
    <property type="entry name" value="L-AlaDH"/>
    <property type="match status" value="1"/>
</dbReference>
<dbReference type="GO" id="GO:0000286">
    <property type="term" value="F:alanine dehydrogenase activity"/>
    <property type="evidence" value="ECO:0007669"/>
    <property type="project" value="UniProtKB-UniRule"/>
</dbReference>
<dbReference type="InterPro" id="IPR008141">
    <property type="entry name" value="Ala_DH"/>
</dbReference>
<dbReference type="InterPro" id="IPR007698">
    <property type="entry name" value="AlaDH/PNT_NAD(H)-bd"/>
</dbReference>
<feature type="domain" description="Alanine dehydrogenase/pyridine nucleotide transhydrogenase NAD(H)-binding" evidence="12">
    <location>
        <begin position="149"/>
        <end position="297"/>
    </location>
</feature>
<dbReference type="Proteomes" id="UP000594637">
    <property type="component" value="Chromosome"/>
</dbReference>
<evidence type="ECO:0000256" key="11">
    <source>
        <dbReference type="PIRSR" id="PIRSR000183-3"/>
    </source>
</evidence>
<evidence type="ECO:0000259" key="13">
    <source>
        <dbReference type="SMART" id="SM01003"/>
    </source>
</evidence>
<dbReference type="EMBL" id="CP063989">
    <property type="protein sequence ID" value="QPL05787.1"/>
    <property type="molecule type" value="Genomic_DNA"/>
</dbReference>
<evidence type="ECO:0000259" key="12">
    <source>
        <dbReference type="SMART" id="SM01002"/>
    </source>
</evidence>
<dbReference type="GO" id="GO:0005886">
    <property type="term" value="C:plasma membrane"/>
    <property type="evidence" value="ECO:0007669"/>
    <property type="project" value="TreeGrafter"/>
</dbReference>
<proteinExistence type="inferred from homology"/>
<dbReference type="InterPro" id="IPR007886">
    <property type="entry name" value="AlaDH/PNT_N"/>
</dbReference>
<comment type="function">
    <text evidence="8">Catalyzes the reversible reductive amination of pyruvate to L-alanine.</text>
</comment>
<evidence type="ECO:0000313" key="14">
    <source>
        <dbReference type="EMBL" id="QPL05787.1"/>
    </source>
</evidence>
<evidence type="ECO:0000256" key="7">
    <source>
        <dbReference type="ARBA" id="ARBA00072341"/>
    </source>
</evidence>
<dbReference type="GO" id="GO:0000166">
    <property type="term" value="F:nucleotide binding"/>
    <property type="evidence" value="ECO:0007669"/>
    <property type="project" value="UniProtKB-KW"/>
</dbReference>
<dbReference type="PANTHER" id="PTHR42795">
    <property type="entry name" value="ALANINE DEHYDROGENASE"/>
    <property type="match status" value="1"/>
</dbReference>
<dbReference type="NCBIfam" id="TIGR00518">
    <property type="entry name" value="alaDH"/>
    <property type="match status" value="1"/>
</dbReference>
<evidence type="ECO:0000256" key="2">
    <source>
        <dbReference type="ARBA" id="ARBA00005689"/>
    </source>
</evidence>
<organism evidence="14 15">
    <name type="scientific">Actinomyces respiraculi</name>
    <dbReference type="NCBI Taxonomy" id="2744574"/>
    <lineage>
        <taxon>Bacteria</taxon>
        <taxon>Bacillati</taxon>
        <taxon>Actinomycetota</taxon>
        <taxon>Actinomycetes</taxon>
        <taxon>Actinomycetales</taxon>
        <taxon>Actinomycetaceae</taxon>
        <taxon>Actinomyces</taxon>
    </lineage>
</organism>
<dbReference type="RefSeq" id="WP_166856303.1">
    <property type="nucleotide sequence ID" value="NZ_CP063989.1"/>
</dbReference>
<dbReference type="SUPFAM" id="SSF51735">
    <property type="entry name" value="NAD(P)-binding Rossmann-fold domains"/>
    <property type="match status" value="1"/>
</dbReference>
<evidence type="ECO:0000256" key="3">
    <source>
        <dbReference type="ARBA" id="ARBA00012897"/>
    </source>
</evidence>
<feature type="binding site" evidence="11">
    <location>
        <position position="220"/>
    </location>
    <ligand>
        <name>NAD(+)</name>
        <dbReference type="ChEBI" id="CHEBI:57540"/>
    </ligand>
</feature>
<keyword evidence="4 8" id="KW-0560">Oxidoreductase</keyword>
<keyword evidence="11" id="KW-0547">Nucleotide-binding</keyword>
<feature type="binding site" evidence="10">
    <location>
        <position position="15"/>
    </location>
    <ligand>
        <name>substrate</name>
    </ligand>
</feature>
<accession>A0A7T0LLF9</accession>
<gene>
    <name evidence="14" type="primary">ald</name>
    <name evidence="14" type="ORF">ID810_02040</name>
</gene>
<dbReference type="SUPFAM" id="SSF52283">
    <property type="entry name" value="Formate/glycerate dehydrogenase catalytic domain-like"/>
    <property type="match status" value="1"/>
</dbReference>
<evidence type="ECO:0000256" key="5">
    <source>
        <dbReference type="ARBA" id="ARBA00023027"/>
    </source>
</evidence>
<dbReference type="PIRSF" id="PIRSF000183">
    <property type="entry name" value="Alanine_dh"/>
    <property type="match status" value="1"/>
</dbReference>
<dbReference type="FunFam" id="3.40.50.720:FF:000049">
    <property type="entry name" value="Alanine dehydrogenase"/>
    <property type="match status" value="1"/>
</dbReference>
<dbReference type="GO" id="GO:0042853">
    <property type="term" value="P:L-alanine catabolic process"/>
    <property type="evidence" value="ECO:0007669"/>
    <property type="project" value="UniProtKB-UniPathway"/>
</dbReference>
<comment type="catalytic activity">
    <reaction evidence="8">
        <text>L-alanine + NAD(+) + H2O = pyruvate + NH4(+) + NADH + H(+)</text>
        <dbReference type="Rhea" id="RHEA:18405"/>
        <dbReference type="ChEBI" id="CHEBI:15361"/>
        <dbReference type="ChEBI" id="CHEBI:15377"/>
        <dbReference type="ChEBI" id="CHEBI:15378"/>
        <dbReference type="ChEBI" id="CHEBI:28938"/>
        <dbReference type="ChEBI" id="CHEBI:57540"/>
        <dbReference type="ChEBI" id="CHEBI:57945"/>
        <dbReference type="ChEBI" id="CHEBI:57972"/>
        <dbReference type="EC" id="1.4.1.1"/>
    </reaction>
</comment>
<dbReference type="PROSITE" id="PS00837">
    <property type="entry name" value="ALADH_PNT_2"/>
    <property type="match status" value="1"/>
</dbReference>
<dbReference type="PANTHER" id="PTHR42795:SF1">
    <property type="entry name" value="ALANINE DEHYDROGENASE"/>
    <property type="match status" value="1"/>
</dbReference>
<comment type="subunit">
    <text evidence="6">Homohexamer. Trimer of dimers.</text>
</comment>
<feature type="binding site" evidence="11">
    <location>
        <begin position="239"/>
        <end position="240"/>
    </location>
    <ligand>
        <name>NAD(+)</name>
        <dbReference type="ChEBI" id="CHEBI:57540"/>
    </ligand>
</feature>
<comment type="pathway">
    <text evidence="1 8">Amino-acid degradation; L-alanine degradation via dehydrogenase pathway; NH(3) and pyruvate from L-alanine: step 1/1.</text>
</comment>
<dbReference type="KEGG" id="arep:ID810_02040"/>
<evidence type="ECO:0000256" key="6">
    <source>
        <dbReference type="ARBA" id="ARBA00065528"/>
    </source>
</evidence>
<sequence length="371" mass="38451">MRIGIPTEVKDHEYRVAITPAGVHALVGRGHTVSVQAGAGLGAGISDEDYADAGAHVVADAAEVWGQAEMVIKVKEPVPDEYHLLRRDLVVFTYLHLAADRALTEALLAAGTTSIAYETVAADDGSLPLLAPMSEIAGRLAAQVGADCLLRPHGGAGLLLGGAAGVRRGNVVVLGGGAVGTAAARVAAGMGADVTVYDVDPARMRQIEESSGGRIHTRYSTPLDVETACLSADLVIGAVLVAGERTPHLVSHELVTRMRPGAVLVDVAIDQGGCFEDSRPTTHSEPTFEVEGRVMYCVANMPGAVPQTSTYALTNATLPYVLALADAGWREACRSRRDLARGVSTHDGALYTPGVGQALDLPVADVCALLA</sequence>
<feature type="binding site" evidence="11">
    <location>
        <position position="198"/>
    </location>
    <ligand>
        <name>NAD(+)</name>
        <dbReference type="ChEBI" id="CHEBI:57540"/>
    </ligand>
</feature>